<evidence type="ECO:0008006" key="17">
    <source>
        <dbReference type="Google" id="ProtNLM"/>
    </source>
</evidence>
<evidence type="ECO:0000313" key="15">
    <source>
        <dbReference type="Ensembl" id="ENSOKIP00005098619.1"/>
    </source>
</evidence>
<evidence type="ECO:0000256" key="10">
    <source>
        <dbReference type="ARBA" id="ARBA00023136"/>
    </source>
</evidence>
<evidence type="ECO:0000256" key="12">
    <source>
        <dbReference type="ARBA" id="ARBA00023201"/>
    </source>
</evidence>
<feature type="transmembrane region" description="Helical" evidence="14">
    <location>
        <begin position="164"/>
        <end position="185"/>
    </location>
</feature>
<accession>A0A8C7K7E0</accession>
<evidence type="ECO:0000256" key="3">
    <source>
        <dbReference type="ARBA" id="ARBA00022448"/>
    </source>
</evidence>
<comment type="subcellular location">
    <subcellularLocation>
        <location evidence="1">Membrane</location>
        <topology evidence="1">Multi-pass membrane protein</topology>
    </subcellularLocation>
</comment>
<reference evidence="15" key="2">
    <citation type="submission" date="2025-09" db="UniProtKB">
        <authorList>
            <consortium name="Ensembl"/>
        </authorList>
    </citation>
    <scope>IDENTIFICATION</scope>
</reference>
<feature type="transmembrane region" description="Helical" evidence="14">
    <location>
        <begin position="437"/>
        <end position="454"/>
    </location>
</feature>
<evidence type="ECO:0000256" key="6">
    <source>
        <dbReference type="ARBA" id="ARBA00022979"/>
    </source>
</evidence>
<dbReference type="Proteomes" id="UP000694557">
    <property type="component" value="Unassembled WGS sequence"/>
</dbReference>
<evidence type="ECO:0000256" key="5">
    <source>
        <dbReference type="ARBA" id="ARBA00022847"/>
    </source>
</evidence>
<proteinExistence type="inferred from homology"/>
<keyword evidence="10 14" id="KW-0472">Membrane</keyword>
<dbReference type="Pfam" id="PF00474">
    <property type="entry name" value="SSF"/>
    <property type="match status" value="1"/>
</dbReference>
<comment type="similarity">
    <text evidence="2 13">Belongs to the sodium:solute symporter (SSF) (TC 2.A.21) family.</text>
</comment>
<organism evidence="15 16">
    <name type="scientific">Oncorhynchus kisutch</name>
    <name type="common">Coho salmon</name>
    <name type="synonym">Salmo kisutch</name>
    <dbReference type="NCBI Taxonomy" id="8019"/>
    <lineage>
        <taxon>Eukaryota</taxon>
        <taxon>Metazoa</taxon>
        <taxon>Chordata</taxon>
        <taxon>Craniata</taxon>
        <taxon>Vertebrata</taxon>
        <taxon>Euteleostomi</taxon>
        <taxon>Actinopterygii</taxon>
        <taxon>Neopterygii</taxon>
        <taxon>Teleostei</taxon>
        <taxon>Protacanthopterygii</taxon>
        <taxon>Salmoniformes</taxon>
        <taxon>Salmonidae</taxon>
        <taxon>Salmoninae</taxon>
        <taxon>Oncorhynchus</taxon>
    </lineage>
</organism>
<evidence type="ECO:0000256" key="1">
    <source>
        <dbReference type="ARBA" id="ARBA00004141"/>
    </source>
</evidence>
<dbReference type="CDD" id="cd11474">
    <property type="entry name" value="SLC5sbd_CHT"/>
    <property type="match status" value="1"/>
</dbReference>
<feature type="transmembrane region" description="Helical" evidence="14">
    <location>
        <begin position="334"/>
        <end position="362"/>
    </location>
</feature>
<evidence type="ECO:0000313" key="16">
    <source>
        <dbReference type="Proteomes" id="UP000694557"/>
    </source>
</evidence>
<keyword evidence="5" id="KW-0769">Symport</keyword>
<keyword evidence="9" id="KW-0406">Ion transport</keyword>
<feature type="transmembrane region" description="Helical" evidence="14">
    <location>
        <begin position="85"/>
        <end position="105"/>
    </location>
</feature>
<keyword evidence="3" id="KW-0813">Transport</keyword>
<evidence type="ECO:0000256" key="2">
    <source>
        <dbReference type="ARBA" id="ARBA00006434"/>
    </source>
</evidence>
<feature type="transmembrane region" description="Helical" evidence="14">
    <location>
        <begin position="125"/>
        <end position="144"/>
    </location>
</feature>
<reference evidence="15" key="1">
    <citation type="submission" date="2025-08" db="UniProtKB">
        <authorList>
            <consortium name="Ensembl"/>
        </authorList>
    </citation>
    <scope>IDENTIFICATION</scope>
</reference>
<name>A0A8C7K7E0_ONCKI</name>
<keyword evidence="16" id="KW-1185">Reference proteome</keyword>
<evidence type="ECO:0000256" key="7">
    <source>
        <dbReference type="ARBA" id="ARBA00022989"/>
    </source>
</evidence>
<dbReference type="InterPro" id="IPR038377">
    <property type="entry name" value="Na/Glc_symporter_sf"/>
</dbReference>
<dbReference type="GO" id="GO:0008292">
    <property type="term" value="P:acetylcholine biosynthetic process"/>
    <property type="evidence" value="ECO:0007669"/>
    <property type="project" value="TreeGrafter"/>
</dbReference>
<dbReference type="PANTHER" id="PTHR45897">
    <property type="entry name" value="HIGH-AFFINITY CHOLINE TRANSPORTER 1"/>
    <property type="match status" value="1"/>
</dbReference>
<feature type="transmembrane region" description="Helical" evidence="14">
    <location>
        <begin position="192"/>
        <end position="210"/>
    </location>
</feature>
<feature type="transmembrane region" description="Helical" evidence="14">
    <location>
        <begin position="488"/>
        <end position="507"/>
    </location>
</feature>
<keyword evidence="12" id="KW-0739">Sodium transport</keyword>
<evidence type="ECO:0000256" key="9">
    <source>
        <dbReference type="ARBA" id="ARBA00023065"/>
    </source>
</evidence>
<feature type="transmembrane region" description="Helical" evidence="14">
    <location>
        <begin position="52"/>
        <end position="79"/>
    </location>
</feature>
<dbReference type="InterPro" id="IPR052244">
    <property type="entry name" value="Choline_transporter"/>
</dbReference>
<keyword evidence="7 14" id="KW-1133">Transmembrane helix</keyword>
<dbReference type="Gene3D" id="1.20.1730.10">
    <property type="entry name" value="Sodium/glucose cotransporter"/>
    <property type="match status" value="1"/>
</dbReference>
<dbReference type="GO" id="GO:0005307">
    <property type="term" value="F:choline:sodium symporter activity"/>
    <property type="evidence" value="ECO:0007669"/>
    <property type="project" value="TreeGrafter"/>
</dbReference>
<dbReference type="PANTHER" id="PTHR45897:SF5">
    <property type="entry name" value="HIGH AFFINITY CHOLINE TRANSPORTER 1"/>
    <property type="match status" value="1"/>
</dbReference>
<evidence type="ECO:0000256" key="8">
    <source>
        <dbReference type="ARBA" id="ARBA00023053"/>
    </source>
</evidence>
<feature type="transmembrane region" description="Helical" evidence="14">
    <location>
        <begin position="277"/>
        <end position="299"/>
    </location>
</feature>
<dbReference type="Ensembl" id="ENSOKIT00005105683.1">
    <property type="protein sequence ID" value="ENSOKIP00005098619.1"/>
    <property type="gene ID" value="ENSOKIG00005043315.1"/>
</dbReference>
<sequence>MSLNVPGLIVMAIFYLLILGTGIWASMRSKKVERKCTGSDGMEITLLAGRNINLLVGIFTLTATWVGGGFILGIAEAVYNPTLGLVWALMPVPYVLTFFLGGFFFAKPMRENKYVTMMDPFQIKYGNVLSSLLIFPALIADVLWVARTLVSLGGTMSVILDLPYVYSICISSVVAIIYTLLGGLYSVAYTDVIQLILIFLSLWICVPFMMTNPNSMDITLTAFNETFQAPWVGKLELRDAGKWIDDFMVLALGGLAYQAFYQRILSASSYTQAQVTCFASSAFCLVLGVPSVLVGAVAASTDWNLTSYGSPTPYERGQAGSILPIALQYLTPSYVSIIGIGAVAAAVMSSMDSALLSSASMFSSNIYKNIIRNQASDREMQWVIRTSVVVCGLAGTALTFLDNSVLVFWLVGVDMSYTIMFPQLVCVLFFKVGVSNGYGASVGYLLALVLRILSGEPLINLPPVIHFPGFRKDAEGVMTQFFPFRTTIMLTSLCSILVASGVTSVIFNKGLLSERWDVFQIKRSQAKVTALTRLKKEESKKDCVEAKEAVVNKQLLDTSCICLLVQLSKSRQKFMDICFFLCLFRFCGSVLTL</sequence>
<protein>
    <recommendedName>
        <fullName evidence="17">High affinity choline transporter 1-like</fullName>
    </recommendedName>
</protein>
<dbReference type="GO" id="GO:0005886">
    <property type="term" value="C:plasma membrane"/>
    <property type="evidence" value="ECO:0007669"/>
    <property type="project" value="TreeGrafter"/>
</dbReference>
<dbReference type="InterPro" id="IPR001734">
    <property type="entry name" value="Na/solute_symporter"/>
</dbReference>
<evidence type="ECO:0000256" key="11">
    <source>
        <dbReference type="ARBA" id="ARBA00023180"/>
    </source>
</evidence>
<dbReference type="GeneTree" id="ENSGT00940000163454"/>
<evidence type="ECO:0000256" key="4">
    <source>
        <dbReference type="ARBA" id="ARBA00022692"/>
    </source>
</evidence>
<evidence type="ECO:0000256" key="13">
    <source>
        <dbReference type="RuleBase" id="RU362091"/>
    </source>
</evidence>
<keyword evidence="8" id="KW-0915">Sodium</keyword>
<evidence type="ECO:0000256" key="14">
    <source>
        <dbReference type="SAM" id="Phobius"/>
    </source>
</evidence>
<feature type="transmembrane region" description="Helical" evidence="14">
    <location>
        <begin position="247"/>
        <end position="265"/>
    </location>
</feature>
<feature type="transmembrane region" description="Helical" evidence="14">
    <location>
        <begin position="407"/>
        <end position="430"/>
    </location>
</feature>
<gene>
    <name evidence="15" type="primary">LOC109885838</name>
</gene>
<keyword evidence="6" id="KW-0530">Neurotransmitter biosynthesis</keyword>
<keyword evidence="4 14" id="KW-0812">Transmembrane</keyword>
<feature type="transmembrane region" description="Helical" evidence="14">
    <location>
        <begin position="6"/>
        <end position="25"/>
    </location>
</feature>
<keyword evidence="11" id="KW-0325">Glycoprotein</keyword>
<dbReference type="AlphaFoldDB" id="A0A8C7K7E0"/>
<dbReference type="PROSITE" id="PS50283">
    <property type="entry name" value="NA_SOLUT_SYMP_3"/>
    <property type="match status" value="1"/>
</dbReference>
<feature type="transmembrane region" description="Helical" evidence="14">
    <location>
        <begin position="382"/>
        <end position="401"/>
    </location>
</feature>